<evidence type="ECO:0000313" key="1">
    <source>
        <dbReference type="EMBL" id="PCO04384.1"/>
    </source>
</evidence>
<protein>
    <submittedName>
        <fullName evidence="1">DUF3549 domain-containing protein</fullName>
    </submittedName>
</protein>
<dbReference type="RefSeq" id="WP_067085686.1">
    <property type="nucleotide sequence ID" value="NZ_LRFG02000005.1"/>
</dbReference>
<reference evidence="1" key="1">
    <citation type="submission" date="2017-08" db="EMBL/GenBank/DDBJ databases">
        <title>Microbulbifer marisrubri sp. nov., a halophilic alphaproteobacterium isolated from marine sediment of the Yellow Sea, China.</title>
        <authorList>
            <person name="Zhang G."/>
            <person name="Xiong Q."/>
        </authorList>
    </citation>
    <scope>NUCLEOTIDE SEQUENCE [LARGE SCALE GENOMIC DNA]</scope>
    <source>
        <strain evidence="1">WRN-8</strain>
    </source>
</reference>
<gene>
    <name evidence="1" type="ORF">AWR36_013035</name>
</gene>
<evidence type="ECO:0000313" key="2">
    <source>
        <dbReference type="Proteomes" id="UP000218427"/>
    </source>
</evidence>
<sequence length="353" mass="38629">MSTAGTLSALIAEADFNLRWFDLGRRVQTVSRADAEAFENGTAPWPHPYLRHAWTGLLLWPREGGEAVVWFLRLPLDEQGKLQLPVRDGFLRRLDEALRAAGSDGKPVEPPSAEALDAALQASGLLFEPAQERQASFHAHSSMLLQRPPSDHYARALAHLQEPEKVAWDQLALQGIADLAARWEKHRDLLERRIPDLAPPVFITLCQCLESEAVDHRIAGAIARRGRTVMADAAGNRAEVAAAVRGLSHSIASGLRRQFLTDVLESTAASDSEVLAAIGSRCADDLADETLVRVWLEAVSSSQSQNTFNLLMTDLMYLPGVRGAILNAVRDPQRPEDVARAFGNFLHGSGPVH</sequence>
<dbReference type="Proteomes" id="UP000218427">
    <property type="component" value="Unassembled WGS sequence"/>
</dbReference>
<organism evidence="1 2">
    <name type="scientific">Microbulbifer flavimaris</name>
    <dbReference type="NCBI Taxonomy" id="1781068"/>
    <lineage>
        <taxon>Bacteria</taxon>
        <taxon>Pseudomonadati</taxon>
        <taxon>Pseudomonadota</taxon>
        <taxon>Gammaproteobacteria</taxon>
        <taxon>Cellvibrionales</taxon>
        <taxon>Microbulbiferaceae</taxon>
        <taxon>Microbulbifer</taxon>
    </lineage>
</organism>
<accession>A0ABX4HYF4</accession>
<dbReference type="Pfam" id="PF12069">
    <property type="entry name" value="DUF3549"/>
    <property type="match status" value="1"/>
</dbReference>
<name>A0ABX4HYF4_9GAMM</name>
<comment type="caution">
    <text evidence="1">The sequence shown here is derived from an EMBL/GenBank/DDBJ whole genome shotgun (WGS) entry which is preliminary data.</text>
</comment>
<proteinExistence type="predicted"/>
<dbReference type="EMBL" id="LRFG02000005">
    <property type="protein sequence ID" value="PCO04384.1"/>
    <property type="molecule type" value="Genomic_DNA"/>
</dbReference>
<keyword evidence="2" id="KW-1185">Reference proteome</keyword>
<dbReference type="InterPro" id="IPR021936">
    <property type="entry name" value="DUF3549"/>
</dbReference>